<feature type="compositionally biased region" description="Low complexity" evidence="1">
    <location>
        <begin position="52"/>
        <end position="73"/>
    </location>
</feature>
<feature type="domain" description="RNase H type-1" evidence="2">
    <location>
        <begin position="177"/>
        <end position="249"/>
    </location>
</feature>
<sequence length="262" mass="27825">MAGRDDLAALREQTALASSAAVSVSDLDLAYQLQLAEAIQASLRLDALASNPSSSKGKAPVAASSSSSSLSQPAPAPPEPSDASYALAIHAADLARAEEDHRYAEACRAYYARAAASACVAAHDAIFARELAAVPEDQWAHDGDNIERPLDSTKPLFRVMFKGMASKEVVGSRDWDPRVAVLAVALCDSQGKVVLRIQKPVEGFVGGRMMLEAMALTEGLQAALGLGIQSIRILNDYKALHNHVCHDATSKSLRFYICFTTA</sequence>
<reference evidence="4" key="1">
    <citation type="journal article" date="2014" name="Science">
        <title>Ancient hybridizations among the ancestral genomes of bread wheat.</title>
        <authorList>
            <consortium name="International Wheat Genome Sequencing Consortium,"/>
            <person name="Marcussen T."/>
            <person name="Sandve S.R."/>
            <person name="Heier L."/>
            <person name="Spannagl M."/>
            <person name="Pfeifer M."/>
            <person name="Jakobsen K.S."/>
            <person name="Wulff B.B."/>
            <person name="Steuernagel B."/>
            <person name="Mayer K.F."/>
            <person name="Olsen O.A."/>
        </authorList>
    </citation>
    <scope>NUCLEOTIDE SEQUENCE [LARGE SCALE GENOMIC DNA]</scope>
    <source>
        <strain evidence="4">cv. AL8/78</strain>
    </source>
</reference>
<proteinExistence type="predicted"/>
<dbReference type="InterPro" id="IPR002156">
    <property type="entry name" value="RNaseH_domain"/>
</dbReference>
<reference evidence="3" key="5">
    <citation type="journal article" date="2021" name="G3 (Bethesda)">
        <title>Aegilops tauschii genome assembly Aet v5.0 features greater sequence contiguity and improved annotation.</title>
        <authorList>
            <person name="Wang L."/>
            <person name="Zhu T."/>
            <person name="Rodriguez J.C."/>
            <person name="Deal K.R."/>
            <person name="Dubcovsky J."/>
            <person name="McGuire P.E."/>
            <person name="Lux T."/>
            <person name="Spannagl M."/>
            <person name="Mayer K.F.X."/>
            <person name="Baldrich P."/>
            <person name="Meyers B.C."/>
            <person name="Huo N."/>
            <person name="Gu Y.Q."/>
            <person name="Zhou H."/>
            <person name="Devos K.M."/>
            <person name="Bennetzen J.L."/>
            <person name="Unver T."/>
            <person name="Budak H."/>
            <person name="Gulick P.J."/>
            <person name="Galiba G."/>
            <person name="Kalapos B."/>
            <person name="Nelson D.R."/>
            <person name="Li P."/>
            <person name="You F.M."/>
            <person name="Luo M.C."/>
            <person name="Dvorak J."/>
        </authorList>
    </citation>
    <scope>NUCLEOTIDE SEQUENCE [LARGE SCALE GENOMIC DNA]</scope>
    <source>
        <strain evidence="3">cv. AL8/78</strain>
    </source>
</reference>
<protein>
    <recommendedName>
        <fullName evidence="2">RNase H type-1 domain-containing protein</fullName>
    </recommendedName>
</protein>
<feature type="region of interest" description="Disordered" evidence="1">
    <location>
        <begin position="50"/>
        <end position="82"/>
    </location>
</feature>
<evidence type="ECO:0000313" key="4">
    <source>
        <dbReference type="Proteomes" id="UP000015105"/>
    </source>
</evidence>
<reference evidence="4" key="2">
    <citation type="journal article" date="2017" name="Nat. Plants">
        <title>The Aegilops tauschii genome reveals multiple impacts of transposons.</title>
        <authorList>
            <person name="Zhao G."/>
            <person name="Zou C."/>
            <person name="Li K."/>
            <person name="Wang K."/>
            <person name="Li T."/>
            <person name="Gao L."/>
            <person name="Zhang X."/>
            <person name="Wang H."/>
            <person name="Yang Z."/>
            <person name="Liu X."/>
            <person name="Jiang W."/>
            <person name="Mao L."/>
            <person name="Kong X."/>
            <person name="Jiao Y."/>
            <person name="Jia J."/>
        </authorList>
    </citation>
    <scope>NUCLEOTIDE SEQUENCE [LARGE SCALE GENOMIC DNA]</scope>
    <source>
        <strain evidence="4">cv. AL8/78</strain>
    </source>
</reference>
<dbReference type="Proteomes" id="UP000015105">
    <property type="component" value="Chromosome 5D"/>
</dbReference>
<keyword evidence="4" id="KW-1185">Reference proteome</keyword>
<name>A0A453KF09_AEGTS</name>
<evidence type="ECO:0000313" key="3">
    <source>
        <dbReference type="EnsemblPlants" id="AET5Gv20395400.5"/>
    </source>
</evidence>
<accession>A0A453KF09</accession>
<dbReference type="Pfam" id="PF13456">
    <property type="entry name" value="RVT_3"/>
    <property type="match status" value="1"/>
</dbReference>
<reference evidence="3" key="3">
    <citation type="journal article" date="2017" name="Nature">
        <title>Genome sequence of the progenitor of the wheat D genome Aegilops tauschii.</title>
        <authorList>
            <person name="Luo M.C."/>
            <person name="Gu Y.Q."/>
            <person name="Puiu D."/>
            <person name="Wang H."/>
            <person name="Twardziok S.O."/>
            <person name="Deal K.R."/>
            <person name="Huo N."/>
            <person name="Zhu T."/>
            <person name="Wang L."/>
            <person name="Wang Y."/>
            <person name="McGuire P.E."/>
            <person name="Liu S."/>
            <person name="Long H."/>
            <person name="Ramasamy R.K."/>
            <person name="Rodriguez J.C."/>
            <person name="Van S.L."/>
            <person name="Yuan L."/>
            <person name="Wang Z."/>
            <person name="Xia Z."/>
            <person name="Xiao L."/>
            <person name="Anderson O.D."/>
            <person name="Ouyang S."/>
            <person name="Liang Y."/>
            <person name="Zimin A.V."/>
            <person name="Pertea G."/>
            <person name="Qi P."/>
            <person name="Bennetzen J.L."/>
            <person name="Dai X."/>
            <person name="Dawson M.W."/>
            <person name="Muller H.G."/>
            <person name="Kugler K."/>
            <person name="Rivarola-Duarte L."/>
            <person name="Spannagl M."/>
            <person name="Mayer K.F.X."/>
            <person name="Lu F.H."/>
            <person name="Bevan M.W."/>
            <person name="Leroy P."/>
            <person name="Li P."/>
            <person name="You F.M."/>
            <person name="Sun Q."/>
            <person name="Liu Z."/>
            <person name="Lyons E."/>
            <person name="Wicker T."/>
            <person name="Salzberg S.L."/>
            <person name="Devos K.M."/>
            <person name="Dvorak J."/>
        </authorList>
    </citation>
    <scope>NUCLEOTIDE SEQUENCE [LARGE SCALE GENOMIC DNA]</scope>
    <source>
        <strain evidence="3">cv. AL8/78</strain>
    </source>
</reference>
<dbReference type="AlphaFoldDB" id="A0A453KF09"/>
<dbReference type="GO" id="GO:0003676">
    <property type="term" value="F:nucleic acid binding"/>
    <property type="evidence" value="ECO:0007669"/>
    <property type="project" value="InterPro"/>
</dbReference>
<organism evidence="3 4">
    <name type="scientific">Aegilops tauschii subsp. strangulata</name>
    <name type="common">Goatgrass</name>
    <dbReference type="NCBI Taxonomy" id="200361"/>
    <lineage>
        <taxon>Eukaryota</taxon>
        <taxon>Viridiplantae</taxon>
        <taxon>Streptophyta</taxon>
        <taxon>Embryophyta</taxon>
        <taxon>Tracheophyta</taxon>
        <taxon>Spermatophyta</taxon>
        <taxon>Magnoliopsida</taxon>
        <taxon>Liliopsida</taxon>
        <taxon>Poales</taxon>
        <taxon>Poaceae</taxon>
        <taxon>BOP clade</taxon>
        <taxon>Pooideae</taxon>
        <taxon>Triticodae</taxon>
        <taxon>Triticeae</taxon>
        <taxon>Triticinae</taxon>
        <taxon>Aegilops</taxon>
    </lineage>
</organism>
<evidence type="ECO:0000259" key="2">
    <source>
        <dbReference type="Pfam" id="PF13456"/>
    </source>
</evidence>
<dbReference type="Gramene" id="AET5Gv20395400.5">
    <property type="protein sequence ID" value="AET5Gv20395400.5"/>
    <property type="gene ID" value="AET5Gv20395400"/>
</dbReference>
<dbReference type="GO" id="GO:0004523">
    <property type="term" value="F:RNA-DNA hybrid ribonuclease activity"/>
    <property type="evidence" value="ECO:0007669"/>
    <property type="project" value="InterPro"/>
</dbReference>
<reference evidence="3" key="4">
    <citation type="submission" date="2019-03" db="UniProtKB">
        <authorList>
            <consortium name="EnsemblPlants"/>
        </authorList>
    </citation>
    <scope>IDENTIFICATION</scope>
</reference>
<dbReference type="EnsemblPlants" id="AET5Gv20395400.5">
    <property type="protein sequence ID" value="AET5Gv20395400.5"/>
    <property type="gene ID" value="AET5Gv20395400"/>
</dbReference>
<evidence type="ECO:0000256" key="1">
    <source>
        <dbReference type="SAM" id="MobiDB-lite"/>
    </source>
</evidence>